<dbReference type="RefSeq" id="WP_079646044.1">
    <property type="nucleotide sequence ID" value="NZ_FUYM01000001.1"/>
</dbReference>
<evidence type="ECO:0000313" key="7">
    <source>
        <dbReference type="Proteomes" id="UP000189818"/>
    </source>
</evidence>
<dbReference type="SUPFAM" id="SSF161084">
    <property type="entry name" value="MAPEG domain-like"/>
    <property type="match status" value="1"/>
</dbReference>
<gene>
    <name evidence="6" type="ORF">SAMN06295920_10145</name>
</gene>
<accession>A0A1T4ZQC6</accession>
<dbReference type="Gene3D" id="1.20.120.550">
    <property type="entry name" value="Membrane associated eicosanoid/glutathione metabolism-like domain"/>
    <property type="match status" value="1"/>
</dbReference>
<feature type="transmembrane region" description="Helical" evidence="5">
    <location>
        <begin position="117"/>
        <end position="139"/>
    </location>
</feature>
<dbReference type="GO" id="GO:0016020">
    <property type="term" value="C:membrane"/>
    <property type="evidence" value="ECO:0007669"/>
    <property type="project" value="UniProtKB-SubCell"/>
</dbReference>
<dbReference type="Pfam" id="PF01124">
    <property type="entry name" value="MAPEG"/>
    <property type="match status" value="1"/>
</dbReference>
<keyword evidence="3 5" id="KW-1133">Transmembrane helix</keyword>
<comment type="subcellular location">
    <subcellularLocation>
        <location evidence="1">Membrane</location>
    </subcellularLocation>
</comment>
<feature type="transmembrane region" description="Helical" evidence="5">
    <location>
        <begin position="71"/>
        <end position="97"/>
    </location>
</feature>
<evidence type="ECO:0000313" key="6">
    <source>
        <dbReference type="EMBL" id="SKB24994.1"/>
    </source>
</evidence>
<dbReference type="InterPro" id="IPR001129">
    <property type="entry name" value="Membr-assoc_MAPEG"/>
</dbReference>
<evidence type="ECO:0008006" key="8">
    <source>
        <dbReference type="Google" id="ProtNLM"/>
    </source>
</evidence>
<feature type="transmembrane region" description="Helical" evidence="5">
    <location>
        <begin position="6"/>
        <end position="25"/>
    </location>
</feature>
<organism evidence="6 7">
    <name type="scientific">Rhizorhabdus histidinilytica</name>
    <dbReference type="NCBI Taxonomy" id="439228"/>
    <lineage>
        <taxon>Bacteria</taxon>
        <taxon>Pseudomonadati</taxon>
        <taxon>Pseudomonadota</taxon>
        <taxon>Alphaproteobacteria</taxon>
        <taxon>Sphingomonadales</taxon>
        <taxon>Sphingomonadaceae</taxon>
        <taxon>Rhizorhabdus</taxon>
    </lineage>
</organism>
<dbReference type="InterPro" id="IPR023352">
    <property type="entry name" value="MAPEG-like_dom_sf"/>
</dbReference>
<dbReference type="Proteomes" id="UP000189818">
    <property type="component" value="Unassembled WGS sequence"/>
</dbReference>
<name>A0A1T4ZQC6_9SPHN</name>
<protein>
    <recommendedName>
        <fullName evidence="8">MAPEG family protein</fullName>
    </recommendedName>
</protein>
<evidence type="ECO:0000256" key="2">
    <source>
        <dbReference type="ARBA" id="ARBA00022692"/>
    </source>
</evidence>
<dbReference type="STRING" id="439228.SAMN06295920_10145"/>
<evidence type="ECO:0000256" key="4">
    <source>
        <dbReference type="ARBA" id="ARBA00023136"/>
    </source>
</evidence>
<keyword evidence="4 5" id="KW-0472">Membrane</keyword>
<proteinExistence type="predicted"/>
<keyword evidence="2 5" id="KW-0812">Transmembrane</keyword>
<dbReference type="EMBL" id="FUYM01000001">
    <property type="protein sequence ID" value="SKB24994.1"/>
    <property type="molecule type" value="Genomic_DNA"/>
</dbReference>
<reference evidence="7" key="1">
    <citation type="submission" date="2017-02" db="EMBL/GenBank/DDBJ databases">
        <authorList>
            <person name="Varghese N."/>
            <person name="Submissions S."/>
        </authorList>
    </citation>
    <scope>NUCLEOTIDE SEQUENCE [LARGE SCALE GENOMIC DNA]</scope>
    <source>
        <strain evidence="7">UM2</strain>
    </source>
</reference>
<evidence type="ECO:0000256" key="1">
    <source>
        <dbReference type="ARBA" id="ARBA00004370"/>
    </source>
</evidence>
<sequence length="144" mass="15908">MHTPILCAVIALVLWTFVMWTWLYATRIPAMIKGGIVYDPSRPTGEFMDKLPARVRWKADNYNHLHEQPTIFYAVAIILSLLAAGGGLNATLAWIYVALRVVHSLVQATVNLVMLRFAIFVAASLVLFVLSLRAALLLFGGPAT</sequence>
<evidence type="ECO:0000256" key="3">
    <source>
        <dbReference type="ARBA" id="ARBA00022989"/>
    </source>
</evidence>
<keyword evidence="7" id="KW-1185">Reference proteome</keyword>
<evidence type="ECO:0000256" key="5">
    <source>
        <dbReference type="SAM" id="Phobius"/>
    </source>
</evidence>
<dbReference type="OrthoDB" id="5516290at2"/>
<dbReference type="AlphaFoldDB" id="A0A1T4ZQC6"/>